<dbReference type="OrthoDB" id="538223at2759"/>
<keyword evidence="7" id="KW-1185">Reference proteome</keyword>
<evidence type="ECO:0000256" key="4">
    <source>
        <dbReference type="PROSITE-ProRule" id="PRU00221"/>
    </source>
</evidence>
<feature type="region of interest" description="Disordered" evidence="5">
    <location>
        <begin position="1432"/>
        <end position="1458"/>
    </location>
</feature>
<feature type="compositionally biased region" description="Polar residues" evidence="5">
    <location>
        <begin position="342"/>
        <end position="351"/>
    </location>
</feature>
<feature type="region of interest" description="Disordered" evidence="5">
    <location>
        <begin position="363"/>
        <end position="393"/>
    </location>
</feature>
<dbReference type="InterPro" id="IPR015943">
    <property type="entry name" value="WD40/YVTN_repeat-like_dom_sf"/>
</dbReference>
<dbReference type="PROSITE" id="PS00678">
    <property type="entry name" value="WD_REPEATS_1"/>
    <property type="match status" value="1"/>
</dbReference>
<evidence type="ECO:0000313" key="6">
    <source>
        <dbReference type="EMBL" id="KPI89212.1"/>
    </source>
</evidence>
<feature type="compositionally biased region" description="Polar residues" evidence="5">
    <location>
        <begin position="2731"/>
        <end position="2741"/>
    </location>
</feature>
<protein>
    <submittedName>
        <fullName evidence="6">Uncharacterized protein</fullName>
    </submittedName>
</protein>
<feature type="compositionally biased region" description="Polar residues" evidence="5">
    <location>
        <begin position="2504"/>
        <end position="2513"/>
    </location>
</feature>
<keyword evidence="1 4" id="KW-0853">WD repeat</keyword>
<dbReference type="InterPro" id="IPR019775">
    <property type="entry name" value="WD40_repeat_CS"/>
</dbReference>
<keyword evidence="3" id="KW-0687">Ribonucleoprotein</keyword>
<feature type="region of interest" description="Disordered" evidence="5">
    <location>
        <begin position="2566"/>
        <end position="2585"/>
    </location>
</feature>
<feature type="region of interest" description="Disordered" evidence="5">
    <location>
        <begin position="3028"/>
        <end position="3054"/>
    </location>
</feature>
<feature type="region of interest" description="Disordered" evidence="5">
    <location>
        <begin position="691"/>
        <end position="715"/>
    </location>
</feature>
<dbReference type="SMART" id="SM00320">
    <property type="entry name" value="WD40"/>
    <property type="match status" value="5"/>
</dbReference>
<feature type="region of interest" description="Disordered" evidence="5">
    <location>
        <begin position="2196"/>
        <end position="2239"/>
    </location>
</feature>
<gene>
    <name evidence="6" type="ORF">ABL78_1705</name>
</gene>
<evidence type="ECO:0000256" key="5">
    <source>
        <dbReference type="SAM" id="MobiDB-lite"/>
    </source>
</evidence>
<feature type="compositionally biased region" description="Polar residues" evidence="5">
    <location>
        <begin position="696"/>
        <end position="715"/>
    </location>
</feature>
<name>A0A0N1PDJ4_LEPSE</name>
<feature type="repeat" description="WD" evidence="4">
    <location>
        <begin position="901"/>
        <end position="942"/>
    </location>
</feature>
<feature type="region of interest" description="Disordered" evidence="5">
    <location>
        <begin position="214"/>
        <end position="253"/>
    </location>
</feature>
<dbReference type="InterPro" id="IPR036322">
    <property type="entry name" value="WD40_repeat_dom_sf"/>
</dbReference>
<feature type="compositionally biased region" description="Acidic residues" evidence="5">
    <location>
        <begin position="838"/>
        <end position="849"/>
    </location>
</feature>
<proteinExistence type="predicted"/>
<feature type="compositionally biased region" description="Low complexity" evidence="5">
    <location>
        <begin position="2576"/>
        <end position="2585"/>
    </location>
</feature>
<accession>A0A0N1PDJ4</accession>
<feature type="compositionally biased region" description="Low complexity" evidence="5">
    <location>
        <begin position="2292"/>
        <end position="2303"/>
    </location>
</feature>
<dbReference type="VEuPathDB" id="TriTrypDB:Lsey_0029_0320"/>
<feature type="compositionally biased region" description="Basic and acidic residues" evidence="5">
    <location>
        <begin position="2603"/>
        <end position="2623"/>
    </location>
</feature>
<dbReference type="PROSITE" id="PS50082">
    <property type="entry name" value="WD_REPEATS_2"/>
    <property type="match status" value="1"/>
</dbReference>
<feature type="compositionally biased region" description="Low complexity" evidence="5">
    <location>
        <begin position="1435"/>
        <end position="1455"/>
    </location>
</feature>
<feature type="region of interest" description="Disordered" evidence="5">
    <location>
        <begin position="2692"/>
        <end position="2749"/>
    </location>
</feature>
<dbReference type="SUPFAM" id="SSF50978">
    <property type="entry name" value="WD40 repeat-like"/>
    <property type="match status" value="2"/>
</dbReference>
<dbReference type="Proteomes" id="UP000038009">
    <property type="component" value="Unassembled WGS sequence"/>
</dbReference>
<dbReference type="Pfam" id="PF00400">
    <property type="entry name" value="WD40"/>
    <property type="match status" value="1"/>
</dbReference>
<dbReference type="EMBL" id="LJSK01000029">
    <property type="protein sequence ID" value="KPI89212.1"/>
    <property type="molecule type" value="Genomic_DNA"/>
</dbReference>
<feature type="compositionally biased region" description="Polar residues" evidence="5">
    <location>
        <begin position="2339"/>
        <end position="2348"/>
    </location>
</feature>
<feature type="compositionally biased region" description="Low complexity" evidence="5">
    <location>
        <begin position="3045"/>
        <end position="3054"/>
    </location>
</feature>
<feature type="region of interest" description="Disordered" evidence="5">
    <location>
        <begin position="2597"/>
        <end position="2660"/>
    </location>
</feature>
<evidence type="ECO:0000256" key="1">
    <source>
        <dbReference type="ARBA" id="ARBA00022574"/>
    </source>
</evidence>
<evidence type="ECO:0000256" key="3">
    <source>
        <dbReference type="ARBA" id="ARBA00022980"/>
    </source>
</evidence>
<feature type="compositionally biased region" description="Low complexity" evidence="5">
    <location>
        <begin position="1698"/>
        <end position="1714"/>
    </location>
</feature>
<dbReference type="InterPro" id="IPR001680">
    <property type="entry name" value="WD40_rpt"/>
</dbReference>
<feature type="region of interest" description="Disordered" evidence="5">
    <location>
        <begin position="2492"/>
        <end position="2513"/>
    </location>
</feature>
<feature type="compositionally biased region" description="Polar residues" evidence="5">
    <location>
        <begin position="363"/>
        <end position="392"/>
    </location>
</feature>
<dbReference type="Gene3D" id="2.130.10.10">
    <property type="entry name" value="YVTN repeat-like/Quinoprotein amine dehydrogenase"/>
    <property type="match status" value="1"/>
</dbReference>
<feature type="region of interest" description="Disordered" evidence="5">
    <location>
        <begin position="2852"/>
        <end position="2872"/>
    </location>
</feature>
<feature type="compositionally biased region" description="Basic and acidic residues" evidence="5">
    <location>
        <begin position="2220"/>
        <end position="2233"/>
    </location>
</feature>
<comment type="caution">
    <text evidence="6">The sequence shown here is derived from an EMBL/GenBank/DDBJ whole genome shotgun (WGS) entry which is preliminary data.</text>
</comment>
<feature type="region of interest" description="Disordered" evidence="5">
    <location>
        <begin position="109"/>
        <end position="177"/>
    </location>
</feature>
<feature type="region of interest" description="Disordered" evidence="5">
    <location>
        <begin position="2932"/>
        <end position="2952"/>
    </location>
</feature>
<reference evidence="6 7" key="1">
    <citation type="journal article" date="2015" name="PLoS Pathog.">
        <title>Leptomonas seymouri: Adaptations to the Dixenous Life Cycle Analyzed by Genome Sequencing, Transcriptome Profiling and Co-infection with Leishmania donovani.</title>
        <authorList>
            <person name="Kraeva N."/>
            <person name="Butenko A."/>
            <person name="Hlavacova J."/>
            <person name="Kostygov A."/>
            <person name="Myskova J."/>
            <person name="Grybchuk D."/>
            <person name="Lestinova T."/>
            <person name="Votypka J."/>
            <person name="Volf P."/>
            <person name="Opperdoes F."/>
            <person name="Flegontov P."/>
            <person name="Lukes J."/>
            <person name="Yurchenko V."/>
        </authorList>
    </citation>
    <scope>NUCLEOTIDE SEQUENCE [LARGE SCALE GENOMIC DNA]</scope>
    <source>
        <strain evidence="6 7">ATCC 30220</strain>
    </source>
</reference>
<feature type="region of interest" description="Disordered" evidence="5">
    <location>
        <begin position="328"/>
        <end position="351"/>
    </location>
</feature>
<feature type="compositionally biased region" description="Polar residues" evidence="5">
    <location>
        <begin position="2308"/>
        <end position="2317"/>
    </location>
</feature>
<dbReference type="GO" id="GO:0005840">
    <property type="term" value="C:ribosome"/>
    <property type="evidence" value="ECO:0007669"/>
    <property type="project" value="UniProtKB-KW"/>
</dbReference>
<evidence type="ECO:0000313" key="7">
    <source>
        <dbReference type="Proteomes" id="UP000038009"/>
    </source>
</evidence>
<feature type="region of interest" description="Disordered" evidence="5">
    <location>
        <begin position="1674"/>
        <end position="1726"/>
    </location>
</feature>
<sequence length="3117" mass="328507">MSGGRLEATIGGPHQNADATSVMRTNKARAQAAQFLLQECDNAAPLLPLDPSQRISLHRQLRSRYNSSQIPFSALSCSRYITANDVAQLADIFHEFNLFAVSTTVVEMSGPPESRRSSAVPTVKDQSARRTTLTSASPAAGVKKEISDASRRTSKSVTEARATSAMPHSIPSSASLSKNRVTSALPVTSNWRLGECPFQGDGMTLLRDVAEPPPPRVIAPLGRSSRLARHGPPSTLQRERSASPVPVPPPSSSAAVAGALTVAMHVTVASTYTTATATTTAAAAAVVDDRDIAEAFTSESNDCAVTMNWVVEVLLEMILANYDAASRKGSKAAGDDGDGAGTEQTLGDTSAGATIQQTLNSQARSGDYTNVSSATMNNTGIGNSGHSFTTSQVRRRDSRMELLLSAKAELTAWADELKQTCDQREHLVAWQQCALQEEVLERYQLCVVHASRAANLHISQPAHVSDVSSGGFSKSATLAPDVLTTDTASMECGASVDGPLPATCGNPPRFRRANVSWGKLKSIASISAPVSAPSSATPAVQRVPALRPTSAGLSAATGSSPHAPRGFFALSAPRQESARHLREGAALPEVLDGLHPADHPVSDLFQLLECSTMDSLNLDTAMPTVGGVETSALTNTGVLAAEHSYITAKARMCAPEFKDLLLCPTDLNAFLWESPAAQGIAMEEELRMQQRQQARSVRSTKPSTAPAVSSEFLNQSIGDASRTLPHADTLARMPSQRKPSQQQSRRRRAVAEHRLVCWSDVASNLLMGLETTWRTHQYDFSYVRVPTTLLEDMAEGARTTAPGQPCLPMSSRRLSTVAVAAAAAVTDGTPNAPGQPIEYEEDENEDSADESQGLTLGAAGKGGQCRRRRLNKPGGGVDAVALQQRALLLSNLGAAAEAALRALHAYSADHVAVSPTQKYIVTSSKDGMVKVWETSRGQFVDNILNVGQSWVLYMCFLHGGEYLLVATSSAEITVVNFPSGWIITKLRGCTSVATAIAYVKQPSTVHTQRYGLKPGECGHHKPVAKQDASAAEYHAASAVRLEKQVESESVPIAARPLIGYAAPTAAFYEEELGYFFFGTLSGMVGCVDLSGPLSRSGLLAAAGGARWNGPLHLYSCVYAHPDLSQERETHLAPTAATAAGVRSVAQTRAALNTTATPVIGSGAAPAGLRVNGVFYCSVGHCVISSDCAGGVVRTSFTTAADTLTYCMGTPVEVMDTNKPIRFMVCCPGGRRFVTVHSDRRALLWAVGRTTTELVHQYPQEAYDIVDACFFAHLQQVALLTADRSIHVLDERGTRAISSIQVPRGLSSRAEDIASVTLKYSANDGEGCVAYLPDAQRIVCGLRGPVLYEPAVRPSGPEKGASPASGPLIVTDESRYRKGSGVIGASETLGGGGALCGYGGTSKNRTDIGALHHSGPSGGSTVAFLQVAFAPPSPAKSPSNKPLLVDPAPSSAAAAAGDRRFPRDRAASFSSMVSCVSESTVMDDRAYEKTRQRLRRQQFAAALFRAQQRLLPYQTYTSAVVGVLLNIERSELHTISTDTWTVWNFETGLRVCTSVNVPDAAEHELALRRRACRLTCCGWSSSKHTRLLLGTRGSRVLTLDPAVGAVVSVTEPLRQGEYKALEDKDVSVIACCGTRTLLCSGRVCEVRRYDLTSAPLPSGEERFVSMQVQLPSSTTAASAALGEPTGTGSDAKGKGSKGRVGSRSSSPRARHSSSPTPSPIDQSIGTTTVTSPITATITSCCVVRESYLCVGTSDTQLFFYRMVDRSSPIQMEVLCDSSGEPDVGRVISLHYAHSKTQDILLAVVDTGVLYVYSFMLQRMISRYSFPCLGANLLNLATSPAWRGRSAPSRPQQPHYLTSVSLTDDATGGTLSNAATSVSSAITSASQRQLNLCCGDSAGYVHVISLTGLFADAAAATAAAAAPGSKVVMKNRDVRVAASFRAATSGVSALDAMHWSPMNARAAEELQLGGLCTPAQDASPSTAFVIFAGSFDGNVRAFYLTAPPSGANGACPHFSTVVEVASAATAVVGVSPGNGIPPPCASLRGTSLSASAVASTNMFAATLGSPLTPPPSVPTETTPILRSGCSTTDGTAYNTIYTGDVKTEDTSYSLKGNSGPSGGLLALRQPSLAPQRATMMVNAPPLMVAGGNANERSTASIVGGETASRLAPVTVGLFGVDVWDLCELGTFTDARQAQWIADSAARQEEDEGEEAEEQMRLPSILDDDKYRPKEGDRPSKASGEGRVVAVAIDSRNSKAGIATIGHGGEHIGAELREEGAVLLRDVLRRSKKRLSQHSVAAAGGSVGSAEDAENSLSLASQRGISRATGRAGASLRSAHTHSPSEKSFTSTSPTVMPGKAQGERRQVTPIETSLTRSIPPLPAADTVSQAGETAVLVKPHTIDEVVSGSHFNTSKGLTLPQIKTCLAAGTVTAAASSAASVKDGFKLSNINEAFTSEVSALTSSLGPQPRPLPFKNQQNPLLRTYPVALLRQMGVLHPQDDTSDVDPVTKQPSQLSAQEAFQRWGRSISDAAIFLTPPEDESHLAPVAETSPSLKAHEACSLQSNSLFDAHGSAEGSVKTEPPSSASSPNASPAIWLQHLRSGSPVAHDSADRRPPSAHVDGKEGERKASTSTDCETAAPSIDDINSDEDVGVVAEGGGSDDSIKGSIRSDALLATSNPVEKEGDELEGSVFLTASPANACPGTPRPRVAANRPTAGQSAAPTTLPAAELEGKTEENPNCASMSTADTLPGSVFNVPPLVEATSVRGSSMQQAQTPSGMTSESLRLRFARPLCVHAETSTGPMVAPRLTSPSLPRTRAQRDLAMIRGALQDLDPKVLKMREDQMMLCHVAGQLDRSLLPPVLPTDDTSPQSSAQAQVDDAHNSNLIRGNSSGRLLGVGDFTARLLREWRQRSGDSAVEASAALVQRQLQQQQQLQRLYTDGPHASHTADDSGSSGFSGGAVEEASITLPRRSVAGSFILSRILGERDQRPGDSIASSARLPSNVLMAMAAARQATPGASFGLGLWPLIVPNEPQQSARRRMQGNANTTLTSASDSADADAAAGGPLIATAQRSVRSMPTLRVQQELQPIQVSLPFTLQNDEGERMWLRRFETTANEGSLRRKR</sequence>
<feature type="compositionally biased region" description="Basic and acidic residues" evidence="5">
    <location>
        <begin position="142"/>
        <end position="151"/>
    </location>
</feature>
<dbReference type="PROSITE" id="PS50294">
    <property type="entry name" value="WD_REPEATS_REGION"/>
    <property type="match status" value="1"/>
</dbReference>
<dbReference type="OMA" id="VCEVRRY"/>
<keyword evidence="2" id="KW-0677">Repeat</keyword>
<feature type="region of interest" description="Disordered" evidence="5">
    <location>
        <begin position="827"/>
        <end position="865"/>
    </location>
</feature>
<keyword evidence="3" id="KW-0689">Ribosomal protein</keyword>
<evidence type="ECO:0000256" key="2">
    <source>
        <dbReference type="ARBA" id="ARBA00022737"/>
    </source>
</evidence>
<organism evidence="6 7">
    <name type="scientific">Leptomonas seymouri</name>
    <dbReference type="NCBI Taxonomy" id="5684"/>
    <lineage>
        <taxon>Eukaryota</taxon>
        <taxon>Discoba</taxon>
        <taxon>Euglenozoa</taxon>
        <taxon>Kinetoplastea</taxon>
        <taxon>Metakinetoplastina</taxon>
        <taxon>Trypanosomatida</taxon>
        <taxon>Trypanosomatidae</taxon>
        <taxon>Leishmaniinae</taxon>
        <taxon>Leptomonas</taxon>
    </lineage>
</organism>
<feature type="region of interest" description="Disordered" evidence="5">
    <location>
        <begin position="2287"/>
        <end position="2377"/>
    </location>
</feature>
<feature type="compositionally biased region" description="Polar residues" evidence="5">
    <location>
        <begin position="2859"/>
        <end position="2869"/>
    </location>
</feature>
<feature type="region of interest" description="Disordered" evidence="5">
    <location>
        <begin position="727"/>
        <end position="748"/>
    </location>
</feature>
<feature type="compositionally biased region" description="Low complexity" evidence="5">
    <location>
        <begin position="732"/>
        <end position="743"/>
    </location>
</feature>